<dbReference type="Proteomes" id="UP000252387">
    <property type="component" value="Unassembled WGS sequence"/>
</dbReference>
<dbReference type="SMART" id="SM00470">
    <property type="entry name" value="ParB"/>
    <property type="match status" value="1"/>
</dbReference>
<dbReference type="PANTHER" id="PTHR33375:SF1">
    <property type="entry name" value="CHROMOSOME-PARTITIONING PROTEIN PARB-RELATED"/>
    <property type="match status" value="1"/>
</dbReference>
<gene>
    <name evidence="2" type="ORF">DEO45_00165</name>
</gene>
<dbReference type="PANTHER" id="PTHR33375">
    <property type="entry name" value="CHROMOSOME-PARTITIONING PROTEIN PARB-RELATED"/>
    <property type="match status" value="1"/>
</dbReference>
<evidence type="ECO:0000313" key="2">
    <source>
        <dbReference type="EMBL" id="RCS31571.1"/>
    </source>
</evidence>
<dbReference type="Gene3D" id="3.90.1530.30">
    <property type="match status" value="1"/>
</dbReference>
<sequence>MRTIEMIPVNHVQVLNPRARNQRQYREIVENIDRIGLKRPITVSRKAVAEGDLEYDLVCGQGRLEAYRWLGRTEVPAIVITANEEDCLVMSLVENIARRQHPAIELMREIESLHQRGYNETQIGQKLGVTASWVSMLLNLLENGEERLVAAVETGLIPISLAVTIARSDDAGIQEALADAYTQGVVRGRKLPVLRRLLEQRALRGKNERHSSYGRRGSRKLSSENLRRIYQREVGKQQLLLRKADFTQKRLLFVIQAMQILLQSPDFVAVLREEHMETIPGPLERRMARGAIQ</sequence>
<dbReference type="SUPFAM" id="SSF110849">
    <property type="entry name" value="ParB/Sulfiredoxin"/>
    <property type="match status" value="1"/>
</dbReference>
<evidence type="ECO:0000313" key="3">
    <source>
        <dbReference type="Proteomes" id="UP000252387"/>
    </source>
</evidence>
<proteinExistence type="predicted"/>
<accession>A0A368KI28</accession>
<name>A0A368KI28_9GAMM</name>
<dbReference type="RefSeq" id="WP_114340308.1">
    <property type="nucleotide sequence ID" value="NZ_QFWQ01000001.1"/>
</dbReference>
<evidence type="ECO:0000259" key="1">
    <source>
        <dbReference type="SMART" id="SM00470"/>
    </source>
</evidence>
<dbReference type="Gene3D" id="1.10.10.2830">
    <property type="match status" value="1"/>
</dbReference>
<feature type="domain" description="ParB-like N-terminal" evidence="1">
    <location>
        <begin position="5"/>
        <end position="96"/>
    </location>
</feature>
<dbReference type="Pfam" id="PF02195">
    <property type="entry name" value="ParB_N"/>
    <property type="match status" value="1"/>
</dbReference>
<dbReference type="OrthoDB" id="248048at2"/>
<dbReference type="GO" id="GO:0007059">
    <property type="term" value="P:chromosome segregation"/>
    <property type="evidence" value="ECO:0007669"/>
    <property type="project" value="TreeGrafter"/>
</dbReference>
<dbReference type="InterPro" id="IPR050336">
    <property type="entry name" value="Chromosome_partition/occlusion"/>
</dbReference>
<organism evidence="2 3">
    <name type="scientific">Rhodanobacter denitrificans</name>
    <dbReference type="NCBI Taxonomy" id="666685"/>
    <lineage>
        <taxon>Bacteria</taxon>
        <taxon>Pseudomonadati</taxon>
        <taxon>Pseudomonadota</taxon>
        <taxon>Gammaproteobacteria</taxon>
        <taxon>Lysobacterales</taxon>
        <taxon>Rhodanobacteraceae</taxon>
        <taxon>Rhodanobacter</taxon>
    </lineage>
</organism>
<dbReference type="AlphaFoldDB" id="A0A368KI28"/>
<dbReference type="InterPro" id="IPR011111">
    <property type="entry name" value="Plasmid_RepB"/>
</dbReference>
<comment type="caution">
    <text evidence="2">The sequence shown here is derived from an EMBL/GenBank/DDBJ whole genome shotgun (WGS) entry which is preliminary data.</text>
</comment>
<dbReference type="InterPro" id="IPR003115">
    <property type="entry name" value="ParB_N"/>
</dbReference>
<dbReference type="SUPFAM" id="SSF109709">
    <property type="entry name" value="KorB DNA-binding domain-like"/>
    <property type="match status" value="1"/>
</dbReference>
<dbReference type="EMBL" id="QFWQ01000001">
    <property type="protein sequence ID" value="RCS31571.1"/>
    <property type="molecule type" value="Genomic_DNA"/>
</dbReference>
<protein>
    <submittedName>
        <fullName evidence="2">Chromosome partitioning protein ParB</fullName>
    </submittedName>
</protein>
<reference evidence="2 3" key="1">
    <citation type="submission" date="2018-05" db="EMBL/GenBank/DDBJ databases">
        <title>Draft genome sequence of Rhodanobacter denitrificans Yn1 isolated from gold copper mine.</title>
        <authorList>
            <person name="Yang N."/>
            <person name="Mazhar H.S."/>
            <person name="Rensing C."/>
        </authorList>
    </citation>
    <scope>NUCLEOTIDE SEQUENCE [LARGE SCALE GENOMIC DNA]</scope>
    <source>
        <strain evidence="2 3">Yn1</strain>
    </source>
</reference>
<dbReference type="InterPro" id="IPR036086">
    <property type="entry name" value="ParB/Sulfiredoxin_sf"/>
</dbReference>
<dbReference type="GO" id="GO:0005694">
    <property type="term" value="C:chromosome"/>
    <property type="evidence" value="ECO:0007669"/>
    <property type="project" value="TreeGrafter"/>
</dbReference>
<dbReference type="Pfam" id="PF07506">
    <property type="entry name" value="RepB"/>
    <property type="match status" value="1"/>
</dbReference>
<keyword evidence="3" id="KW-1185">Reference proteome</keyword>
<dbReference type="CDD" id="cd16411">
    <property type="entry name" value="ParB_N_like"/>
    <property type="match status" value="1"/>
</dbReference>